<keyword evidence="7" id="KW-1185">Reference proteome</keyword>
<dbReference type="HOGENOM" id="CLU_020529_1_0_9"/>
<dbReference type="eggNOG" id="COG1482">
    <property type="taxonomic scope" value="Bacteria"/>
</dbReference>
<dbReference type="Gene3D" id="2.60.120.10">
    <property type="entry name" value="Jelly Rolls"/>
    <property type="match status" value="2"/>
</dbReference>
<dbReference type="InterPro" id="IPR051804">
    <property type="entry name" value="Carb_Metab_Reg_Kinase/Isom"/>
</dbReference>
<dbReference type="PANTHER" id="PTHR42742">
    <property type="entry name" value="TRANSCRIPTIONAL REPRESSOR MPRA"/>
    <property type="match status" value="1"/>
</dbReference>
<gene>
    <name evidence="5" type="ORF">CH238_07290</name>
    <name evidence="4" type="ORF">CLOLEP_02224</name>
</gene>
<dbReference type="Proteomes" id="UP000220611">
    <property type="component" value="Unassembled WGS sequence"/>
</dbReference>
<dbReference type="InterPro" id="IPR014710">
    <property type="entry name" value="RmlC-like_jellyroll"/>
</dbReference>
<evidence type="ECO:0000313" key="6">
    <source>
        <dbReference type="Proteomes" id="UP000003490"/>
    </source>
</evidence>
<reference evidence="4 6" key="2">
    <citation type="submission" date="2007-08" db="EMBL/GenBank/DDBJ databases">
        <authorList>
            <person name="Fulton L."/>
            <person name="Clifton S."/>
            <person name="Fulton B."/>
            <person name="Xu J."/>
            <person name="Minx P."/>
            <person name="Pepin K.H."/>
            <person name="Johnson M."/>
            <person name="Thiruvilangam P."/>
            <person name="Bhonagiri V."/>
            <person name="Nash W.E."/>
            <person name="Wang C."/>
            <person name="Mardis E.R."/>
            <person name="Wilson R.K."/>
        </authorList>
    </citation>
    <scope>NUCLEOTIDE SEQUENCE [LARGE SCALE GENOMIC DNA]</scope>
    <source>
        <strain evidence="4 6">DSM 753</strain>
    </source>
</reference>
<keyword evidence="4" id="KW-0413">Isomerase</keyword>
<evidence type="ECO:0000313" key="5">
    <source>
        <dbReference type="EMBL" id="PEQ24756.1"/>
    </source>
</evidence>
<dbReference type="OrthoDB" id="9808275at2"/>
<evidence type="ECO:0000256" key="2">
    <source>
        <dbReference type="ARBA" id="ARBA00022833"/>
    </source>
</evidence>
<organism evidence="4 6">
    <name type="scientific">[Clostridium] leptum DSM 753</name>
    <dbReference type="NCBI Taxonomy" id="428125"/>
    <lineage>
        <taxon>Bacteria</taxon>
        <taxon>Bacillati</taxon>
        <taxon>Bacillota</taxon>
        <taxon>Clostridia</taxon>
        <taxon>Eubacteriales</taxon>
        <taxon>Oscillospiraceae</taxon>
        <taxon>Oscillospiraceae incertae sedis</taxon>
    </lineage>
</organism>
<feature type="binding site" evidence="3">
    <location>
        <position position="108"/>
    </location>
    <ligand>
        <name>Zn(2+)</name>
        <dbReference type="ChEBI" id="CHEBI:29105"/>
    </ligand>
</feature>
<dbReference type="PANTHER" id="PTHR42742:SF3">
    <property type="entry name" value="FRUCTOKINASE"/>
    <property type="match status" value="1"/>
</dbReference>
<dbReference type="InterPro" id="IPR014628">
    <property type="entry name" value="Man6P_isomerase_Firm_short"/>
</dbReference>
<name>A7VUH8_9FIRM</name>
<dbReference type="EMBL" id="NOXF01000004">
    <property type="protein sequence ID" value="PEQ24756.1"/>
    <property type="molecule type" value="Genomic_DNA"/>
</dbReference>
<comment type="caution">
    <text evidence="4">The sequence shown here is derived from an EMBL/GenBank/DDBJ whole genome shotgun (WGS) entry which is preliminary data.</text>
</comment>
<dbReference type="GO" id="GO:0046872">
    <property type="term" value="F:metal ion binding"/>
    <property type="evidence" value="ECO:0007669"/>
    <property type="project" value="UniProtKB-KW"/>
</dbReference>
<dbReference type="Proteomes" id="UP000003490">
    <property type="component" value="Unassembled WGS sequence"/>
</dbReference>
<feature type="binding site" evidence="3">
    <location>
        <position position="189"/>
    </location>
    <ligand>
        <name>Zn(2+)</name>
        <dbReference type="ChEBI" id="CHEBI:29105"/>
    </ligand>
</feature>
<keyword evidence="2 3" id="KW-0862">Zinc</keyword>
<dbReference type="InterPro" id="IPR011051">
    <property type="entry name" value="RmlC_Cupin_sf"/>
</dbReference>
<reference evidence="4 6" key="1">
    <citation type="submission" date="2007-08" db="EMBL/GenBank/DDBJ databases">
        <title>Draft genome sequence of Clostridium leptum (DSM 753).</title>
        <authorList>
            <person name="Sudarsanam P."/>
            <person name="Ley R."/>
            <person name="Guruge J."/>
            <person name="Turnbaugh P.J."/>
            <person name="Mahowald M."/>
            <person name="Liep D."/>
            <person name="Gordon J."/>
        </authorList>
    </citation>
    <scope>NUCLEOTIDE SEQUENCE [LARGE SCALE GENOMIC DNA]</scope>
    <source>
        <strain evidence="4 6">DSM 753</strain>
    </source>
</reference>
<keyword evidence="1 3" id="KW-0479">Metal-binding</keyword>
<evidence type="ECO:0000313" key="7">
    <source>
        <dbReference type="Proteomes" id="UP000220611"/>
    </source>
</evidence>
<dbReference type="EMBL" id="ABCB02000019">
    <property type="protein sequence ID" value="EDO60628.1"/>
    <property type="molecule type" value="Genomic_DNA"/>
</dbReference>
<proteinExistence type="predicted"/>
<dbReference type="CDD" id="cd07010">
    <property type="entry name" value="cupin_PMI_type_I_N_bac"/>
    <property type="match status" value="1"/>
</dbReference>
<dbReference type="GO" id="GO:0004476">
    <property type="term" value="F:mannose-6-phosphate isomerase activity"/>
    <property type="evidence" value="ECO:0007669"/>
    <property type="project" value="InterPro"/>
</dbReference>
<dbReference type="AlphaFoldDB" id="A7VUH8"/>
<sequence length="350" mass="40344">MEKLFERPIFFERNRVFRIYKGGLLFHDFFGDEAKDGNYPEEWVASSVRAMNLDSTNEKEGISKIKGTELYLDEALEKYPREILGDCPKWDVLVKLLDSGIRLPMQCHPDREFAKRYFHSEYGKAEMWIVVATRENAKLFLGFNKKMNQEEFTKLVERSLTEKECMTECVNEIPVKKGDAYLIPGRTIHAIGYGCLILEIQEPSDLSVCPEYWCGDRRSAPYEMYMDLEPEIALKCFDYTLYGDAPVNMARKLPRVKERTEHTLQEIIVNKEDTPFFAVNRVEVNGGTLSLTDSPAVYVITEGEGVLHMKDGYEKRISKGDYFLLPRCLEGLCGLEASKHLEAYVCMPPM</sequence>
<evidence type="ECO:0000256" key="3">
    <source>
        <dbReference type="PIRSR" id="PIRSR036894-1"/>
    </source>
</evidence>
<dbReference type="PIRSF" id="PIRSF036894">
    <property type="entry name" value="PMI_Firm_short"/>
    <property type="match status" value="1"/>
</dbReference>
<dbReference type="CDD" id="cd02208">
    <property type="entry name" value="cupin_RmlC-like"/>
    <property type="match status" value="1"/>
</dbReference>
<dbReference type="SUPFAM" id="SSF51182">
    <property type="entry name" value="RmlC-like cupins"/>
    <property type="match status" value="1"/>
</dbReference>
<evidence type="ECO:0000313" key="4">
    <source>
        <dbReference type="EMBL" id="EDO60628.1"/>
    </source>
</evidence>
<comment type="cofactor">
    <cofactor evidence="3">
        <name>Zn(2+)</name>
        <dbReference type="ChEBI" id="CHEBI:29105"/>
    </cofactor>
    <text evidence="3">Binds 1 zinc ion per subunit.</text>
</comment>
<evidence type="ECO:0000256" key="1">
    <source>
        <dbReference type="ARBA" id="ARBA00022723"/>
    </source>
</evidence>
<reference evidence="5 7" key="3">
    <citation type="submission" date="2017-07" db="EMBL/GenBank/DDBJ databases">
        <title>Prevalence of linear plasmids in Cutibacterium (Propionibacterium) acnes isolates obtained from prostatic tissue.</title>
        <authorList>
            <person name="Davidsson S."/>
            <person name="Carlsson J."/>
            <person name="Molling P."/>
            <person name="Andren O."/>
            <person name="Andersson S.-O."/>
            <person name="Brzuszkiewicz E."/>
            <person name="Poehlein A."/>
            <person name="Al-Zeer M."/>
            <person name="Brinkmann V."/>
            <person name="Scavenius C."/>
            <person name="Nazipi S."/>
            <person name="Soderquist B."/>
            <person name="Bruggemann H."/>
        </authorList>
    </citation>
    <scope>NUCLEOTIDE SEQUENCE [LARGE SCALE GENOMIC DNA]</scope>
    <source>
        <strain evidence="5 7">DSM 753</strain>
    </source>
</reference>
<accession>A7VUH8</accession>
<dbReference type="GO" id="GO:0005975">
    <property type="term" value="P:carbohydrate metabolic process"/>
    <property type="evidence" value="ECO:0007669"/>
    <property type="project" value="InterPro"/>
</dbReference>
<protein>
    <submittedName>
        <fullName evidence="4 5">Mannose-6-phosphate isomerase</fullName>
    </submittedName>
</protein>
<feature type="binding site" evidence="3">
    <location>
        <position position="126"/>
    </location>
    <ligand>
        <name>Zn(2+)</name>
        <dbReference type="ChEBI" id="CHEBI:29105"/>
    </ligand>
</feature>